<dbReference type="Pfam" id="PF00069">
    <property type="entry name" value="Pkinase"/>
    <property type="match status" value="1"/>
</dbReference>
<comment type="caution">
    <text evidence="12">The sequence shown here is derived from an EMBL/GenBank/DDBJ whole genome shotgun (WGS) entry which is preliminary data.</text>
</comment>
<comment type="catalytic activity">
    <reaction evidence="8">
        <text>L-seryl-[protein] + ATP = O-phospho-L-seryl-[protein] + ADP + H(+)</text>
        <dbReference type="Rhea" id="RHEA:17989"/>
        <dbReference type="Rhea" id="RHEA-COMP:9863"/>
        <dbReference type="Rhea" id="RHEA-COMP:11604"/>
        <dbReference type="ChEBI" id="CHEBI:15378"/>
        <dbReference type="ChEBI" id="CHEBI:29999"/>
        <dbReference type="ChEBI" id="CHEBI:30616"/>
        <dbReference type="ChEBI" id="CHEBI:83421"/>
        <dbReference type="ChEBI" id="CHEBI:456216"/>
        <dbReference type="EC" id="2.7.11.1"/>
    </reaction>
</comment>
<dbReference type="PANTHER" id="PTHR44899">
    <property type="entry name" value="CAMK FAMILY PROTEIN KINASE"/>
    <property type="match status" value="1"/>
</dbReference>
<evidence type="ECO:0000256" key="8">
    <source>
        <dbReference type="ARBA" id="ARBA00048679"/>
    </source>
</evidence>
<comment type="similarity">
    <text evidence="10">Belongs to the protein kinase superfamily.</text>
</comment>
<dbReference type="PROSITE" id="PS50011">
    <property type="entry name" value="PROTEIN_KINASE_DOM"/>
    <property type="match status" value="1"/>
</dbReference>
<dbReference type="InterPro" id="IPR000719">
    <property type="entry name" value="Prot_kinase_dom"/>
</dbReference>
<dbReference type="InterPro" id="IPR011009">
    <property type="entry name" value="Kinase-like_dom_sf"/>
</dbReference>
<keyword evidence="2 10" id="KW-0723">Serine/threonine-protein kinase</keyword>
<keyword evidence="3" id="KW-0808">Transferase</keyword>
<evidence type="ECO:0000313" key="12">
    <source>
        <dbReference type="EMBL" id="KOO31826.1"/>
    </source>
</evidence>
<dbReference type="PANTHER" id="PTHR44899:SF3">
    <property type="entry name" value="SERINE_THREONINE-PROTEIN KINASE NEK1"/>
    <property type="match status" value="1"/>
</dbReference>
<dbReference type="EMBL" id="JWZX01001923">
    <property type="protein sequence ID" value="KOO31826.1"/>
    <property type="molecule type" value="Genomic_DNA"/>
</dbReference>
<accession>A0A0M0JYU6</accession>
<evidence type="ECO:0000256" key="5">
    <source>
        <dbReference type="ARBA" id="ARBA00022777"/>
    </source>
</evidence>
<dbReference type="GO" id="GO:0004674">
    <property type="term" value="F:protein serine/threonine kinase activity"/>
    <property type="evidence" value="ECO:0007669"/>
    <property type="project" value="UniProtKB-KW"/>
</dbReference>
<dbReference type="Proteomes" id="UP000037460">
    <property type="component" value="Unassembled WGS sequence"/>
</dbReference>
<proteinExistence type="inferred from homology"/>
<evidence type="ECO:0000256" key="3">
    <source>
        <dbReference type="ARBA" id="ARBA00022679"/>
    </source>
</evidence>
<evidence type="ECO:0000256" key="4">
    <source>
        <dbReference type="ARBA" id="ARBA00022741"/>
    </source>
</evidence>
<keyword evidence="6 9" id="KW-0067">ATP-binding</keyword>
<dbReference type="EC" id="2.7.11.1" evidence="1"/>
<dbReference type="PROSITE" id="PS00108">
    <property type="entry name" value="PROTEIN_KINASE_ST"/>
    <property type="match status" value="1"/>
</dbReference>
<dbReference type="PROSITE" id="PS00107">
    <property type="entry name" value="PROTEIN_KINASE_ATP"/>
    <property type="match status" value="1"/>
</dbReference>
<protein>
    <recommendedName>
        <fullName evidence="1">non-specific serine/threonine protein kinase</fullName>
        <ecNumber evidence="1">2.7.11.1</ecNumber>
    </recommendedName>
</protein>
<comment type="catalytic activity">
    <reaction evidence="7">
        <text>L-threonyl-[protein] + ATP = O-phospho-L-threonyl-[protein] + ADP + H(+)</text>
        <dbReference type="Rhea" id="RHEA:46608"/>
        <dbReference type="Rhea" id="RHEA-COMP:11060"/>
        <dbReference type="Rhea" id="RHEA-COMP:11605"/>
        <dbReference type="ChEBI" id="CHEBI:15378"/>
        <dbReference type="ChEBI" id="CHEBI:30013"/>
        <dbReference type="ChEBI" id="CHEBI:30616"/>
        <dbReference type="ChEBI" id="CHEBI:61977"/>
        <dbReference type="ChEBI" id="CHEBI:456216"/>
        <dbReference type="EC" id="2.7.11.1"/>
    </reaction>
</comment>
<evidence type="ECO:0000313" key="13">
    <source>
        <dbReference type="Proteomes" id="UP000037460"/>
    </source>
</evidence>
<dbReference type="CDD" id="cd08215">
    <property type="entry name" value="STKc_Nek"/>
    <property type="match status" value="1"/>
</dbReference>
<dbReference type="GO" id="GO:0005524">
    <property type="term" value="F:ATP binding"/>
    <property type="evidence" value="ECO:0007669"/>
    <property type="project" value="UniProtKB-UniRule"/>
</dbReference>
<evidence type="ECO:0000256" key="2">
    <source>
        <dbReference type="ARBA" id="ARBA00022527"/>
    </source>
</evidence>
<dbReference type="AlphaFoldDB" id="A0A0M0JYU6"/>
<dbReference type="InterPro" id="IPR017441">
    <property type="entry name" value="Protein_kinase_ATP_BS"/>
</dbReference>
<evidence type="ECO:0000256" key="9">
    <source>
        <dbReference type="PROSITE-ProRule" id="PRU10141"/>
    </source>
</evidence>
<feature type="domain" description="Protein kinase" evidence="11">
    <location>
        <begin position="19"/>
        <end position="296"/>
    </location>
</feature>
<evidence type="ECO:0000256" key="6">
    <source>
        <dbReference type="ARBA" id="ARBA00022840"/>
    </source>
</evidence>
<name>A0A0M0JYU6_9EUKA</name>
<keyword evidence="13" id="KW-1185">Reference proteome</keyword>
<keyword evidence="4 9" id="KW-0547">Nucleotide-binding</keyword>
<dbReference type="InterPro" id="IPR051131">
    <property type="entry name" value="NEK_Ser/Thr_kinase_NIMA"/>
</dbReference>
<feature type="binding site" evidence="9">
    <location>
        <position position="48"/>
    </location>
    <ligand>
        <name>ATP</name>
        <dbReference type="ChEBI" id="CHEBI:30616"/>
    </ligand>
</feature>
<organism evidence="12 13">
    <name type="scientific">Chrysochromulina tobinii</name>
    <dbReference type="NCBI Taxonomy" id="1460289"/>
    <lineage>
        <taxon>Eukaryota</taxon>
        <taxon>Haptista</taxon>
        <taxon>Haptophyta</taxon>
        <taxon>Prymnesiophyceae</taxon>
        <taxon>Prymnesiales</taxon>
        <taxon>Chrysochromulinaceae</taxon>
        <taxon>Chrysochromulina</taxon>
    </lineage>
</organism>
<dbReference type="SUPFAM" id="SSF56112">
    <property type="entry name" value="Protein kinase-like (PK-like)"/>
    <property type="match status" value="1"/>
</dbReference>
<evidence type="ECO:0000256" key="7">
    <source>
        <dbReference type="ARBA" id="ARBA00047899"/>
    </source>
</evidence>
<evidence type="ECO:0000256" key="10">
    <source>
        <dbReference type="RuleBase" id="RU000304"/>
    </source>
</evidence>
<keyword evidence="5 12" id="KW-0418">Kinase</keyword>
<reference evidence="13" key="1">
    <citation type="journal article" date="2015" name="PLoS Genet.">
        <title>Genome Sequence and Transcriptome Analyses of Chrysochromulina tobin: Metabolic Tools for Enhanced Algal Fitness in the Prominent Order Prymnesiales (Haptophyceae).</title>
        <authorList>
            <person name="Hovde B.T."/>
            <person name="Deodato C.R."/>
            <person name="Hunsperger H.M."/>
            <person name="Ryken S.A."/>
            <person name="Yost W."/>
            <person name="Jha R.K."/>
            <person name="Patterson J."/>
            <person name="Monnat R.J. Jr."/>
            <person name="Barlow S.B."/>
            <person name="Starkenburg S.R."/>
            <person name="Cattolico R.A."/>
        </authorList>
    </citation>
    <scope>NUCLEOTIDE SEQUENCE</scope>
    <source>
        <strain evidence="13">CCMP291</strain>
    </source>
</reference>
<dbReference type="Gene3D" id="1.10.510.10">
    <property type="entry name" value="Transferase(Phosphotransferase) domain 1"/>
    <property type="match status" value="1"/>
</dbReference>
<gene>
    <name evidence="12" type="ORF">Ctob_013543</name>
</gene>
<sequence>MASAQGADAAAALTGVDAYERQEVLGRGTMGCVFLVRRRTDGLLLALKTVVIASSKDRELALNEIHILRALDHPHIVRFVDSFVADEELCIAMDYCAGGDLTELLNRQRAASKRLPEVEVRSMLAQLSSALAHVHARRIVHRDIKSSNIFLRAAPAAGGPSAVTGMPVSGGGRHHLMLGDFGVAKALESTKAMACTQCGTPYYLPPEVCNGAPYDVKADLWSLGVLAYELIALRYPFTGQTLPQLIMRIIGGKYTPLPSSVSGELRLLVTTLLQQRPQFRTSAEALLLVRAADECH</sequence>
<dbReference type="OrthoDB" id="248923at2759"/>
<evidence type="ECO:0000259" key="11">
    <source>
        <dbReference type="PROSITE" id="PS50011"/>
    </source>
</evidence>
<dbReference type="Gene3D" id="3.30.200.20">
    <property type="entry name" value="Phosphorylase Kinase, domain 1"/>
    <property type="match status" value="1"/>
</dbReference>
<evidence type="ECO:0000256" key="1">
    <source>
        <dbReference type="ARBA" id="ARBA00012513"/>
    </source>
</evidence>
<dbReference type="InterPro" id="IPR008271">
    <property type="entry name" value="Ser/Thr_kinase_AS"/>
</dbReference>
<dbReference type="SMART" id="SM00220">
    <property type="entry name" value="S_TKc"/>
    <property type="match status" value="1"/>
</dbReference>